<evidence type="ECO:0000259" key="1">
    <source>
        <dbReference type="Pfam" id="PF03235"/>
    </source>
</evidence>
<keyword evidence="3" id="KW-1185">Reference proteome</keyword>
<evidence type="ECO:0000313" key="3">
    <source>
        <dbReference type="Proteomes" id="UP000503339"/>
    </source>
</evidence>
<sequence>MPAGGTMATNVVNLDALIPREDFFIEGGGDRPGSSGQERIDIHHLDNHFFATRLRKPDFQRETADWTPDKVVDLIRSFIDAELIPAVILWSAGNFSFVIDGAHRLSALLAWVLDDYGDNRKSLDYFGGRVSDDQRRIADRTRKLVKASVGSYGEYVGARNNPSALPPPMQIRYNNLANQYVTAQWVPTVDREVAEKSFFKINEAATPINPTEKKILRSRKSASAIAARAVTRAGTGHQYWSPFDPVKQTRIKELGKSIYQALYEPPIDEGPVRTLDLPVAGKGYNALPFVFDLINQVNKVTVPDGKRKSEPGLPEETDGVETIHYLEKTNKLIERITGDQSSSYGLHPVVYFYSRTGAFQPSAFFATSRFIDGIISSGRVREFLATRAKFEAFLLHHKEHVSLTVHKFGAGERSVPQLVLYLSSVLLAFQTAKTGEEILAQFSENPNFQYLLPAKPPLLRSPSEESEKKTGFNKGTKSAAFINTAVAGAPKCGLCGAMVHRNSMHIDHKHQIREGGGNHFENAQITHPICDSLKS</sequence>
<feature type="domain" description="GmrSD restriction endonucleases N-terminal" evidence="1">
    <location>
        <begin position="54"/>
        <end position="212"/>
    </location>
</feature>
<dbReference type="CDD" id="cd00085">
    <property type="entry name" value="HNHc"/>
    <property type="match status" value="1"/>
</dbReference>
<evidence type="ECO:0000313" key="2">
    <source>
        <dbReference type="EMBL" id="QKC76361.1"/>
    </source>
</evidence>
<dbReference type="KEGG" id="merd:EB233_13150"/>
<dbReference type="Gene3D" id="1.10.30.50">
    <property type="match status" value="1"/>
</dbReference>
<dbReference type="AlphaFoldDB" id="A0A6M7UGM1"/>
<dbReference type="EMBL" id="CP033361">
    <property type="protein sequence ID" value="QKC76361.1"/>
    <property type="molecule type" value="Genomic_DNA"/>
</dbReference>
<dbReference type="InterPro" id="IPR003615">
    <property type="entry name" value="HNH_nuc"/>
</dbReference>
<dbReference type="InterPro" id="IPR004919">
    <property type="entry name" value="GmrSD_N"/>
</dbReference>
<dbReference type="Pfam" id="PF03235">
    <property type="entry name" value="GmrSD_N"/>
    <property type="match status" value="1"/>
</dbReference>
<organism evidence="2 3">
    <name type="scientific">Mesorhizobium erdmanii</name>
    <dbReference type="NCBI Taxonomy" id="1777866"/>
    <lineage>
        <taxon>Bacteria</taxon>
        <taxon>Pseudomonadati</taxon>
        <taxon>Pseudomonadota</taxon>
        <taxon>Alphaproteobacteria</taxon>
        <taxon>Hyphomicrobiales</taxon>
        <taxon>Phyllobacteriaceae</taxon>
        <taxon>Mesorhizobium</taxon>
    </lineage>
</organism>
<reference evidence="2 3" key="1">
    <citation type="submission" date="2018-10" db="EMBL/GenBank/DDBJ databases">
        <authorList>
            <person name="Perry B.J."/>
            <person name="Sullivan J.T."/>
            <person name="Murphy R.J.T."/>
            <person name="Ramsay J.P."/>
            <person name="Ronson C.W."/>
        </authorList>
    </citation>
    <scope>NUCLEOTIDE SEQUENCE [LARGE SCALE GENOMIC DNA]</scope>
    <source>
        <strain evidence="2 3">NZP2014</strain>
    </source>
</reference>
<accession>A0A6M7UGM1</accession>
<name>A0A6M7UGM1_9HYPH</name>
<dbReference type="Proteomes" id="UP000503339">
    <property type="component" value="Chromosome"/>
</dbReference>
<protein>
    <submittedName>
        <fullName evidence="2">DUF262 domain-containing protein</fullName>
    </submittedName>
</protein>
<proteinExistence type="predicted"/>
<gene>
    <name evidence="2" type="ORF">EB233_13150</name>
</gene>